<keyword evidence="1" id="KW-1133">Transmembrane helix</keyword>
<gene>
    <name evidence="2" type="ORF">GCM10016455_11610</name>
</gene>
<feature type="transmembrane region" description="Helical" evidence="1">
    <location>
        <begin position="402"/>
        <end position="419"/>
    </location>
</feature>
<reference evidence="3" key="1">
    <citation type="journal article" date="2019" name="Int. J. Syst. Evol. Microbiol.">
        <title>The Global Catalogue of Microorganisms (GCM) 10K type strain sequencing project: providing services to taxonomists for standard genome sequencing and annotation.</title>
        <authorList>
            <consortium name="The Broad Institute Genomics Platform"/>
            <consortium name="The Broad Institute Genome Sequencing Center for Infectious Disease"/>
            <person name="Wu L."/>
            <person name="Ma J."/>
        </authorList>
    </citation>
    <scope>NUCLEOTIDE SEQUENCE [LARGE SCALE GENOMIC DNA]</scope>
    <source>
        <strain evidence="3">KCTC 42443</strain>
    </source>
</reference>
<proteinExistence type="predicted"/>
<dbReference type="Proteomes" id="UP000609802">
    <property type="component" value="Unassembled WGS sequence"/>
</dbReference>
<accession>A0ABQ3IT89</accession>
<evidence type="ECO:0000256" key="1">
    <source>
        <dbReference type="SAM" id="Phobius"/>
    </source>
</evidence>
<dbReference type="EMBL" id="BNCH01000002">
    <property type="protein sequence ID" value="GHE93132.1"/>
    <property type="molecule type" value="Genomic_DNA"/>
</dbReference>
<feature type="transmembrane region" description="Helical" evidence="1">
    <location>
        <begin position="371"/>
        <end position="390"/>
    </location>
</feature>
<keyword evidence="3" id="KW-1185">Reference proteome</keyword>
<dbReference type="InterPro" id="IPR021830">
    <property type="entry name" value="DUF3422"/>
</dbReference>
<organism evidence="2 3">
    <name type="scientific">Aliiroseovarius zhejiangensis</name>
    <dbReference type="NCBI Taxonomy" id="1632025"/>
    <lineage>
        <taxon>Bacteria</taxon>
        <taxon>Pseudomonadati</taxon>
        <taxon>Pseudomonadota</taxon>
        <taxon>Alphaproteobacteria</taxon>
        <taxon>Rhodobacterales</taxon>
        <taxon>Paracoccaceae</taxon>
        <taxon>Aliiroseovarius</taxon>
    </lineage>
</organism>
<protein>
    <recommendedName>
        <fullName evidence="4">DUF3422 domain-containing protein</fullName>
    </recommendedName>
</protein>
<evidence type="ECO:0008006" key="4">
    <source>
        <dbReference type="Google" id="ProtNLM"/>
    </source>
</evidence>
<keyword evidence="1" id="KW-0812">Transmembrane</keyword>
<keyword evidence="1" id="KW-0472">Membrane</keyword>
<comment type="caution">
    <text evidence="2">The sequence shown here is derived from an EMBL/GenBank/DDBJ whole genome shotgun (WGS) entry which is preliminary data.</text>
</comment>
<name>A0ABQ3IT89_9RHOB</name>
<dbReference type="RefSeq" id="WP_191285546.1">
    <property type="nucleotide sequence ID" value="NZ_BNCH01000002.1"/>
</dbReference>
<evidence type="ECO:0000313" key="3">
    <source>
        <dbReference type="Proteomes" id="UP000609802"/>
    </source>
</evidence>
<sequence>MLSLEDYPQRYELANELHARPSPALSAPVTAVYLAVKCPDHAASRDRDQDRAHLIDLLDRFGAPHPSPDANHYFGTIGRHHLKWEQHTEFVTYTVFADGVASRAFEPAAFDVFPEDWLQQAPGKRVTSIHLRVDLMPDTEAEMNDVLRNWFVAESVAATWVLDRAAMVAGDFRIDTAGHIRFTAFVDKTAGPRRIGRIVQRLCEIETYKSMSMLGLPPARHLQARLGHLDGELTKLVGAMSRDDEAPEATLDELLQISSELEDLTAATSFRLSATKAYEALVNQRIQALREERFMGRQTMSEFMMRRYDPAMRTIKSAERLLGSMAQRAMRAGDLLRTRVDVQRSEQNQALLEGMNRRADMQLRLQETVEGLSVVAISYYAVSLAGYLAYPLTELLGISKGMLTAALTLPVVALVWWGVRRIRHSIGT</sequence>
<dbReference type="Pfam" id="PF11902">
    <property type="entry name" value="DUF3422"/>
    <property type="match status" value="1"/>
</dbReference>
<evidence type="ECO:0000313" key="2">
    <source>
        <dbReference type="EMBL" id="GHE93132.1"/>
    </source>
</evidence>